<name>A0A1R1B4R9_PAELA</name>
<keyword evidence="1" id="KW-0560">Oxidoreductase</keyword>
<dbReference type="SUPFAM" id="SSF50129">
    <property type="entry name" value="GroES-like"/>
    <property type="match status" value="1"/>
</dbReference>
<dbReference type="GO" id="GO:0016491">
    <property type="term" value="F:oxidoreductase activity"/>
    <property type="evidence" value="ECO:0007669"/>
    <property type="project" value="UniProtKB-KW"/>
</dbReference>
<evidence type="ECO:0000256" key="1">
    <source>
        <dbReference type="ARBA" id="ARBA00023002"/>
    </source>
</evidence>
<dbReference type="SUPFAM" id="SSF51735">
    <property type="entry name" value="NAD(P)-binding Rossmann-fold domains"/>
    <property type="match status" value="1"/>
</dbReference>
<dbReference type="GO" id="GO:0008270">
    <property type="term" value="F:zinc ion binding"/>
    <property type="evidence" value="ECO:0007669"/>
    <property type="project" value="InterPro"/>
</dbReference>
<evidence type="ECO:0000313" key="4">
    <source>
        <dbReference type="Proteomes" id="UP000187074"/>
    </source>
</evidence>
<dbReference type="InterPro" id="IPR011032">
    <property type="entry name" value="GroES-like_sf"/>
</dbReference>
<dbReference type="AlphaFoldDB" id="A0A1R1B4R9"/>
<dbReference type="STRING" id="1401.BK123_05120"/>
<gene>
    <name evidence="3" type="ORF">BK123_05120</name>
</gene>
<dbReference type="InterPro" id="IPR013154">
    <property type="entry name" value="ADH-like_N"/>
</dbReference>
<sequence length="333" mass="36633">MKAITIEKYGKNVPLVLTEQPMPHIGEQDVLVEIHAASLNPIDYKIKEGKVKLLLSYKFPLILGNDFSGVIVKVGDRVSAFKPGDEVYGRPRKSRIGTLAEYIAVHEEDIWLKPQNLNFEEAASIPLVGLTTYQAFTDILHLQKGQKILIHAGSGGVGTFAIQLAKLMGAFVATTASDKGYELVKSMGADLIINYKKENFEEVLTGYDAVFDTLGGAALEKSFRVLKPGGQIVSISGLPNAKFGKEAKMGWMKTAILSIVSRKITALEKKYHTRYHFLFMKSSGTQLKVLKEFIEGAHIKPVIDKVYHLEETAQAFSHLQGGSAKGKVVIKTK</sequence>
<dbReference type="Proteomes" id="UP000187074">
    <property type="component" value="Unassembled WGS sequence"/>
</dbReference>
<dbReference type="PROSITE" id="PS01162">
    <property type="entry name" value="QOR_ZETA_CRYSTAL"/>
    <property type="match status" value="1"/>
</dbReference>
<evidence type="ECO:0000259" key="2">
    <source>
        <dbReference type="SMART" id="SM00829"/>
    </source>
</evidence>
<dbReference type="InterPro" id="IPR036291">
    <property type="entry name" value="NAD(P)-bd_dom_sf"/>
</dbReference>
<comment type="caution">
    <text evidence="3">The sequence shown here is derived from an EMBL/GenBank/DDBJ whole genome shotgun (WGS) entry which is preliminary data.</text>
</comment>
<organism evidence="3 4">
    <name type="scientific">Paenibacillus lautus</name>
    <name type="common">Bacillus lautus</name>
    <dbReference type="NCBI Taxonomy" id="1401"/>
    <lineage>
        <taxon>Bacteria</taxon>
        <taxon>Bacillati</taxon>
        <taxon>Bacillota</taxon>
        <taxon>Bacilli</taxon>
        <taxon>Bacillales</taxon>
        <taxon>Paenibacillaceae</taxon>
        <taxon>Paenibacillus</taxon>
    </lineage>
</organism>
<proteinExistence type="predicted"/>
<dbReference type="PANTHER" id="PTHR11695:SF294">
    <property type="entry name" value="RETICULON-4-INTERACTING PROTEIN 1, MITOCHONDRIAL"/>
    <property type="match status" value="1"/>
</dbReference>
<dbReference type="InterPro" id="IPR020843">
    <property type="entry name" value="ER"/>
</dbReference>
<dbReference type="CDD" id="cd05289">
    <property type="entry name" value="MDR_like_2"/>
    <property type="match status" value="1"/>
</dbReference>
<protein>
    <submittedName>
        <fullName evidence="3">NADPH:quinone reductase</fullName>
    </submittedName>
</protein>
<accession>A0A1R1B4R9</accession>
<dbReference type="EMBL" id="MRTF01000002">
    <property type="protein sequence ID" value="OME94538.1"/>
    <property type="molecule type" value="Genomic_DNA"/>
</dbReference>
<dbReference type="Pfam" id="PF08240">
    <property type="entry name" value="ADH_N"/>
    <property type="match status" value="1"/>
</dbReference>
<dbReference type="Pfam" id="PF13602">
    <property type="entry name" value="ADH_zinc_N_2"/>
    <property type="match status" value="1"/>
</dbReference>
<dbReference type="InterPro" id="IPR002364">
    <property type="entry name" value="Quin_OxRdtase/zeta-crystal_CS"/>
</dbReference>
<dbReference type="OrthoDB" id="9792162at2"/>
<dbReference type="SMART" id="SM00829">
    <property type="entry name" value="PKS_ER"/>
    <property type="match status" value="1"/>
</dbReference>
<reference evidence="3 4" key="1">
    <citation type="submission" date="2016-11" db="EMBL/GenBank/DDBJ databases">
        <title>Paenibacillus species isolates.</title>
        <authorList>
            <person name="Beno S.M."/>
        </authorList>
    </citation>
    <scope>NUCLEOTIDE SEQUENCE [LARGE SCALE GENOMIC DNA]</scope>
    <source>
        <strain evidence="3 4">FSL F4-0100</strain>
    </source>
</reference>
<dbReference type="PANTHER" id="PTHR11695">
    <property type="entry name" value="ALCOHOL DEHYDROGENASE RELATED"/>
    <property type="match status" value="1"/>
</dbReference>
<feature type="domain" description="Enoyl reductase (ER)" evidence="2">
    <location>
        <begin position="10"/>
        <end position="330"/>
    </location>
</feature>
<dbReference type="Gene3D" id="3.40.50.720">
    <property type="entry name" value="NAD(P)-binding Rossmann-like Domain"/>
    <property type="match status" value="1"/>
</dbReference>
<evidence type="ECO:0000313" key="3">
    <source>
        <dbReference type="EMBL" id="OME94538.1"/>
    </source>
</evidence>
<dbReference type="RefSeq" id="WP_076321362.1">
    <property type="nucleotide sequence ID" value="NZ_MRTF01000002.1"/>
</dbReference>
<dbReference type="Gene3D" id="3.90.180.10">
    <property type="entry name" value="Medium-chain alcohol dehydrogenases, catalytic domain"/>
    <property type="match status" value="1"/>
</dbReference>
<dbReference type="InterPro" id="IPR050700">
    <property type="entry name" value="YIM1/Zinc_Alcohol_DH_Fams"/>
</dbReference>